<evidence type="ECO:0000259" key="27">
    <source>
        <dbReference type="PROSITE" id="PS50835"/>
    </source>
</evidence>
<evidence type="ECO:0000256" key="1">
    <source>
        <dbReference type="ARBA" id="ARBA00004496"/>
    </source>
</evidence>
<feature type="coiled-coil region" evidence="20">
    <location>
        <begin position="859"/>
        <end position="886"/>
    </location>
</feature>
<feature type="compositionally biased region" description="Polar residues" evidence="21">
    <location>
        <begin position="2515"/>
        <end position="2539"/>
    </location>
</feature>
<comment type="catalytic activity">
    <reaction evidence="17">
        <text>L-seryl-[protein] + ATP = O-phospho-L-seryl-[protein] + ADP + H(+)</text>
        <dbReference type="Rhea" id="RHEA:17989"/>
        <dbReference type="Rhea" id="RHEA-COMP:9863"/>
        <dbReference type="Rhea" id="RHEA-COMP:11604"/>
        <dbReference type="ChEBI" id="CHEBI:15378"/>
        <dbReference type="ChEBI" id="CHEBI:29999"/>
        <dbReference type="ChEBI" id="CHEBI:30616"/>
        <dbReference type="ChEBI" id="CHEBI:83421"/>
        <dbReference type="ChEBI" id="CHEBI:456216"/>
        <dbReference type="EC" id="2.7.11.1"/>
    </reaction>
</comment>
<comment type="similarity">
    <text evidence="2">Belongs to the protein kinase superfamily. CAMK Ser/Thr protein kinase family.</text>
</comment>
<dbReference type="InterPro" id="IPR007110">
    <property type="entry name" value="Ig-like_dom"/>
</dbReference>
<dbReference type="GO" id="GO:0005085">
    <property type="term" value="F:guanyl-nucleotide exchange factor activity"/>
    <property type="evidence" value="ECO:0007669"/>
    <property type="project" value="UniProtKB-KW"/>
</dbReference>
<dbReference type="InterPro" id="IPR001849">
    <property type="entry name" value="PH_domain"/>
</dbReference>
<evidence type="ECO:0000256" key="2">
    <source>
        <dbReference type="ARBA" id="ARBA00006692"/>
    </source>
</evidence>
<dbReference type="CDD" id="cd00170">
    <property type="entry name" value="SEC14"/>
    <property type="match status" value="1"/>
</dbReference>
<dbReference type="InterPro" id="IPR036179">
    <property type="entry name" value="Ig-like_dom_sf"/>
</dbReference>
<dbReference type="Gene3D" id="2.30.30.40">
    <property type="entry name" value="SH3 Domains"/>
    <property type="match status" value="2"/>
</dbReference>
<dbReference type="Pfam" id="PF07679">
    <property type="entry name" value="I-set"/>
    <property type="match status" value="1"/>
</dbReference>
<dbReference type="CDD" id="cd11853">
    <property type="entry name" value="SH3_Kalirin_2"/>
    <property type="match status" value="1"/>
</dbReference>
<dbReference type="PANTHER" id="PTHR22826:SF106">
    <property type="entry name" value="TRIO, ISOFORM A"/>
    <property type="match status" value="1"/>
</dbReference>
<dbReference type="InterPro" id="IPR028570">
    <property type="entry name" value="Kalirin_TRIO_SH3_1"/>
</dbReference>
<dbReference type="GO" id="GO:0005524">
    <property type="term" value="F:ATP binding"/>
    <property type="evidence" value="ECO:0007669"/>
    <property type="project" value="UniProtKB-UniRule"/>
</dbReference>
<dbReference type="PROSITE" id="PS00107">
    <property type="entry name" value="PROTEIN_KINASE_ATP"/>
    <property type="match status" value="1"/>
</dbReference>
<evidence type="ECO:0000256" key="18">
    <source>
        <dbReference type="PROSITE-ProRule" id="PRU00192"/>
    </source>
</evidence>
<dbReference type="PROSITE" id="PS50010">
    <property type="entry name" value="DH_2"/>
    <property type="match status" value="2"/>
</dbReference>
<dbReference type="EMBL" id="JAAWVO010068416">
    <property type="protein sequence ID" value="MBN3323958.1"/>
    <property type="molecule type" value="Genomic_DNA"/>
</dbReference>
<dbReference type="FunFam" id="1.20.900.10:FF:000001">
    <property type="entry name" value="Guanine nucleotide exchange factor DBS"/>
    <property type="match status" value="1"/>
</dbReference>
<feature type="non-terminal residue" evidence="28">
    <location>
        <position position="3179"/>
    </location>
</feature>
<dbReference type="PROSITE" id="PS50011">
    <property type="entry name" value="PROTEIN_KINASE_DOM"/>
    <property type="match status" value="1"/>
</dbReference>
<dbReference type="InterPro" id="IPR047053">
    <property type="entry name" value="Kalirin_TRIO_SH3_2"/>
</dbReference>
<dbReference type="InterPro" id="IPR003598">
    <property type="entry name" value="Ig_sub2"/>
</dbReference>
<dbReference type="CDD" id="cd13240">
    <property type="entry name" value="PH1_Kalirin_Trio_like"/>
    <property type="match status" value="1"/>
</dbReference>
<dbReference type="InterPro" id="IPR008271">
    <property type="entry name" value="Ser/Thr_kinase_AS"/>
</dbReference>
<dbReference type="SMART" id="SM00408">
    <property type="entry name" value="IGc2"/>
    <property type="match status" value="1"/>
</dbReference>
<feature type="domain" description="CRAL-TRIO" evidence="26">
    <location>
        <begin position="1"/>
        <end position="133"/>
    </location>
</feature>
<evidence type="ECO:0000256" key="9">
    <source>
        <dbReference type="ARBA" id="ARBA00022679"/>
    </source>
</evidence>
<evidence type="ECO:0000259" key="24">
    <source>
        <dbReference type="PROSITE" id="PS50010"/>
    </source>
</evidence>
<dbReference type="FunFam" id="2.30.30.40:FF:000038">
    <property type="entry name" value="kalirin isoform X1"/>
    <property type="match status" value="1"/>
</dbReference>
<dbReference type="InterPro" id="IPR036028">
    <property type="entry name" value="SH3-like_dom_sf"/>
</dbReference>
<keyword evidence="15" id="KW-0393">Immunoglobulin domain</keyword>
<evidence type="ECO:0000256" key="15">
    <source>
        <dbReference type="ARBA" id="ARBA00023319"/>
    </source>
</evidence>
<feature type="domain" description="SH3" evidence="22">
    <location>
        <begin position="1658"/>
        <end position="1723"/>
    </location>
</feature>
<dbReference type="Pfam" id="PF13716">
    <property type="entry name" value="CRAL_TRIO_2"/>
    <property type="match status" value="1"/>
</dbReference>
<dbReference type="Gene3D" id="3.30.200.20">
    <property type="entry name" value="Phosphorylase Kinase, domain 1"/>
    <property type="match status" value="1"/>
</dbReference>
<keyword evidence="10" id="KW-0677">Repeat</keyword>
<dbReference type="SUPFAM" id="SSF50729">
    <property type="entry name" value="PH domain-like"/>
    <property type="match status" value="2"/>
</dbReference>
<dbReference type="CDD" id="cd11852">
    <property type="entry name" value="SH3_Kalirin_1"/>
    <property type="match status" value="1"/>
</dbReference>
<comment type="catalytic activity">
    <reaction evidence="16">
        <text>L-threonyl-[protein] + ATP = O-phospho-L-threonyl-[protein] + ADP + H(+)</text>
        <dbReference type="Rhea" id="RHEA:46608"/>
        <dbReference type="Rhea" id="RHEA-COMP:11060"/>
        <dbReference type="Rhea" id="RHEA-COMP:11605"/>
        <dbReference type="ChEBI" id="CHEBI:15378"/>
        <dbReference type="ChEBI" id="CHEBI:30013"/>
        <dbReference type="ChEBI" id="CHEBI:30616"/>
        <dbReference type="ChEBI" id="CHEBI:61977"/>
        <dbReference type="ChEBI" id="CHEBI:456216"/>
        <dbReference type="EC" id="2.7.11.1"/>
    </reaction>
</comment>
<dbReference type="InterPro" id="IPR011009">
    <property type="entry name" value="Kinase-like_dom_sf"/>
</dbReference>
<feature type="compositionally biased region" description="Polar residues" evidence="21">
    <location>
        <begin position="1849"/>
        <end position="1858"/>
    </location>
</feature>
<dbReference type="SMART" id="SM00233">
    <property type="entry name" value="PH"/>
    <property type="match status" value="2"/>
</dbReference>
<dbReference type="InterPro" id="IPR047054">
    <property type="entry name" value="Kalirin_TRIO_PH_1"/>
</dbReference>
<feature type="compositionally biased region" description="Polar residues" evidence="21">
    <location>
        <begin position="1927"/>
        <end position="1947"/>
    </location>
</feature>
<dbReference type="InterPro" id="IPR017441">
    <property type="entry name" value="Protein_kinase_ATP_BS"/>
</dbReference>
<evidence type="ECO:0000256" key="4">
    <source>
        <dbReference type="ARBA" id="ARBA00022443"/>
    </source>
</evidence>
<proteinExistence type="inferred from homology"/>
<evidence type="ECO:0000256" key="17">
    <source>
        <dbReference type="ARBA" id="ARBA00048679"/>
    </source>
</evidence>
<dbReference type="GO" id="GO:0019898">
    <property type="term" value="C:extrinsic component of membrane"/>
    <property type="evidence" value="ECO:0007669"/>
    <property type="project" value="TreeGrafter"/>
</dbReference>
<keyword evidence="4 18" id="KW-0728">SH3 domain</keyword>
<evidence type="ECO:0000256" key="20">
    <source>
        <dbReference type="SAM" id="Coils"/>
    </source>
</evidence>
<evidence type="ECO:0000256" key="16">
    <source>
        <dbReference type="ARBA" id="ARBA00047899"/>
    </source>
</evidence>
<keyword evidence="8" id="KW-0344">Guanine-nucleotide releasing factor</keyword>
<dbReference type="InterPro" id="IPR001452">
    <property type="entry name" value="SH3_domain"/>
</dbReference>
<dbReference type="InterPro" id="IPR051336">
    <property type="entry name" value="RhoGEF_Guanine_NuclExch_SF"/>
</dbReference>
<dbReference type="FunFam" id="1.20.58.60:FF:000015">
    <property type="entry name" value="triple functional domain protein-like"/>
    <property type="match status" value="1"/>
</dbReference>
<dbReference type="FunFam" id="1.10.510.10:FF:000152">
    <property type="entry name" value="kalirin isoform X1"/>
    <property type="match status" value="1"/>
</dbReference>
<dbReference type="Proteomes" id="UP000736164">
    <property type="component" value="Unassembled WGS sequence"/>
</dbReference>
<feature type="compositionally biased region" description="Basic residues" evidence="21">
    <location>
        <begin position="1803"/>
        <end position="1812"/>
    </location>
</feature>
<dbReference type="InterPro" id="IPR002017">
    <property type="entry name" value="Spectrin_repeat"/>
</dbReference>
<comment type="caution">
    <text evidence="28">The sequence shown here is derived from an EMBL/GenBank/DDBJ whole genome shotgun (WGS) entry which is preliminary data.</text>
</comment>
<feature type="compositionally biased region" description="Basic and acidic residues" evidence="21">
    <location>
        <begin position="1880"/>
        <end position="1891"/>
    </location>
</feature>
<dbReference type="CDD" id="cd00160">
    <property type="entry name" value="RhoGEF"/>
    <property type="match status" value="2"/>
</dbReference>
<evidence type="ECO:0000256" key="19">
    <source>
        <dbReference type="PROSITE-ProRule" id="PRU10141"/>
    </source>
</evidence>
<dbReference type="PROSITE" id="PS50191">
    <property type="entry name" value="CRAL_TRIO"/>
    <property type="match status" value="1"/>
</dbReference>
<dbReference type="Gene3D" id="2.30.29.30">
    <property type="entry name" value="Pleckstrin-homology domain (PH domain)/Phosphotyrosine-binding domain (PTB)"/>
    <property type="match status" value="2"/>
</dbReference>
<dbReference type="FunFam" id="1.20.58.60:FF:000023">
    <property type="entry name" value="Kalirin RhoGEF kinase b"/>
    <property type="match status" value="1"/>
</dbReference>
<dbReference type="SMART" id="SM00516">
    <property type="entry name" value="SEC14"/>
    <property type="match status" value="1"/>
</dbReference>
<feature type="region of interest" description="Disordered" evidence="21">
    <location>
        <begin position="1606"/>
        <end position="1654"/>
    </location>
</feature>
<feature type="region of interest" description="Disordered" evidence="21">
    <location>
        <begin position="2511"/>
        <end position="2556"/>
    </location>
</feature>
<evidence type="ECO:0000256" key="6">
    <source>
        <dbReference type="ARBA" id="ARBA00022527"/>
    </source>
</evidence>
<dbReference type="InterPro" id="IPR013098">
    <property type="entry name" value="Ig_I-set"/>
</dbReference>
<feature type="domain" description="Protein kinase" evidence="25">
    <location>
        <begin position="2877"/>
        <end position="3131"/>
    </location>
</feature>
<dbReference type="Pfam" id="PF16609">
    <property type="entry name" value="SH3-RhoG_link"/>
    <property type="match status" value="1"/>
</dbReference>
<dbReference type="PROSITE" id="PS50002">
    <property type="entry name" value="SH3"/>
    <property type="match status" value="2"/>
</dbReference>
<feature type="region of interest" description="Disordered" evidence="21">
    <location>
        <begin position="1927"/>
        <end position="1950"/>
    </location>
</feature>
<dbReference type="InterPro" id="IPR011993">
    <property type="entry name" value="PH-like_dom_sf"/>
</dbReference>
<dbReference type="InterPro" id="IPR035899">
    <property type="entry name" value="DBL_dom_sf"/>
</dbReference>
<dbReference type="InterPro" id="IPR000719">
    <property type="entry name" value="Prot_kinase_dom"/>
</dbReference>
<dbReference type="FunFam" id="2.30.30.40:FF:000040">
    <property type="entry name" value="kalirin isoform X1"/>
    <property type="match status" value="1"/>
</dbReference>
<keyword evidence="12" id="KW-0418">Kinase</keyword>
<dbReference type="Pfam" id="PF23323">
    <property type="entry name" value="Spectrin_6"/>
    <property type="match status" value="1"/>
</dbReference>
<dbReference type="Pfam" id="PF00621">
    <property type="entry name" value="RhoGEF"/>
    <property type="match status" value="2"/>
</dbReference>
<dbReference type="SUPFAM" id="SSF48726">
    <property type="entry name" value="Immunoglobulin"/>
    <property type="match status" value="1"/>
</dbReference>
<dbReference type="SMART" id="SM00220">
    <property type="entry name" value="S_TKc"/>
    <property type="match status" value="1"/>
</dbReference>
<feature type="region of interest" description="Disordered" evidence="21">
    <location>
        <begin position="1743"/>
        <end position="1895"/>
    </location>
</feature>
<feature type="domain" description="Ig-like" evidence="27">
    <location>
        <begin position="2766"/>
        <end position="2856"/>
    </location>
</feature>
<dbReference type="CDD" id="cd00176">
    <property type="entry name" value="SPEC"/>
    <property type="match status" value="6"/>
</dbReference>
<dbReference type="Pfam" id="PF00018">
    <property type="entry name" value="SH3_1"/>
    <property type="match status" value="1"/>
</dbReference>
<evidence type="ECO:0000256" key="12">
    <source>
        <dbReference type="ARBA" id="ARBA00022777"/>
    </source>
</evidence>
<evidence type="ECO:0000256" key="3">
    <source>
        <dbReference type="ARBA" id="ARBA00012513"/>
    </source>
</evidence>
<dbReference type="SMART" id="SM00325">
    <property type="entry name" value="RhoGEF"/>
    <property type="match status" value="2"/>
</dbReference>
<dbReference type="SUPFAM" id="SSF50044">
    <property type="entry name" value="SH3-domain"/>
    <property type="match status" value="2"/>
</dbReference>
<dbReference type="SUPFAM" id="SSF46966">
    <property type="entry name" value="Spectrin repeat"/>
    <property type="match status" value="6"/>
</dbReference>
<keyword evidence="5" id="KW-0963">Cytoplasm</keyword>
<feature type="compositionally biased region" description="Polar residues" evidence="21">
    <location>
        <begin position="1753"/>
        <end position="1779"/>
    </location>
</feature>
<keyword evidence="20" id="KW-0175">Coiled coil</keyword>
<dbReference type="FunFam" id="2.60.40.10:FF:000368">
    <property type="entry name" value="kalirin isoform X1"/>
    <property type="match status" value="1"/>
</dbReference>
<feature type="domain" description="PH" evidence="23">
    <location>
        <begin position="1399"/>
        <end position="1592"/>
    </location>
</feature>
<dbReference type="GO" id="GO:0005737">
    <property type="term" value="C:cytoplasm"/>
    <property type="evidence" value="ECO:0007669"/>
    <property type="project" value="UniProtKB-SubCell"/>
</dbReference>
<dbReference type="PANTHER" id="PTHR22826">
    <property type="entry name" value="RHO GUANINE EXCHANGE FACTOR-RELATED"/>
    <property type="match status" value="1"/>
</dbReference>
<dbReference type="GO" id="GO:0007411">
    <property type="term" value="P:axon guidance"/>
    <property type="evidence" value="ECO:0007669"/>
    <property type="project" value="TreeGrafter"/>
</dbReference>
<dbReference type="InterPro" id="IPR000219">
    <property type="entry name" value="DH_dom"/>
</dbReference>
<keyword evidence="9" id="KW-0808">Transferase</keyword>
<dbReference type="Gene3D" id="1.20.58.60">
    <property type="match status" value="5"/>
</dbReference>
<evidence type="ECO:0000256" key="14">
    <source>
        <dbReference type="ARBA" id="ARBA00023157"/>
    </source>
</evidence>
<dbReference type="PROSITE" id="PS00108">
    <property type="entry name" value="PROTEIN_KINASE_ST"/>
    <property type="match status" value="1"/>
</dbReference>
<name>A0A8J7THZ0_ATRSP</name>
<dbReference type="Gene3D" id="1.20.900.10">
    <property type="entry name" value="Dbl homology (DH) domain"/>
    <property type="match status" value="2"/>
</dbReference>
<evidence type="ECO:0000259" key="23">
    <source>
        <dbReference type="PROSITE" id="PS50003"/>
    </source>
</evidence>
<dbReference type="EC" id="2.7.11.1" evidence="3"/>
<dbReference type="InterPro" id="IPR013783">
    <property type="entry name" value="Ig-like_fold"/>
</dbReference>
<feature type="domain" description="PH" evidence="23">
    <location>
        <begin position="2148"/>
        <end position="2269"/>
    </location>
</feature>
<evidence type="ECO:0000256" key="5">
    <source>
        <dbReference type="ARBA" id="ARBA00022490"/>
    </source>
</evidence>
<evidence type="ECO:0000256" key="7">
    <source>
        <dbReference type="ARBA" id="ARBA00022553"/>
    </source>
</evidence>
<keyword evidence="13 19" id="KW-0067">ATP-binding</keyword>
<evidence type="ECO:0000256" key="11">
    <source>
        <dbReference type="ARBA" id="ARBA00022741"/>
    </source>
</evidence>
<feature type="binding site" evidence="19">
    <location>
        <position position="2906"/>
    </location>
    <ligand>
        <name>ATP</name>
        <dbReference type="ChEBI" id="CHEBI:30616"/>
    </ligand>
</feature>
<dbReference type="SUPFAM" id="SSF56112">
    <property type="entry name" value="Protein kinase-like (PK-like)"/>
    <property type="match status" value="1"/>
</dbReference>
<dbReference type="Pfam" id="PF23587">
    <property type="entry name" value="SH3_KALRN"/>
    <property type="match status" value="1"/>
</dbReference>
<evidence type="ECO:0000259" key="22">
    <source>
        <dbReference type="PROSITE" id="PS50002"/>
    </source>
</evidence>
<keyword evidence="14" id="KW-1015">Disulfide bond</keyword>
<keyword evidence="6" id="KW-0723">Serine/threonine-protein kinase</keyword>
<dbReference type="Pfam" id="PF22697">
    <property type="entry name" value="SOS1_NGEF_PH"/>
    <property type="match status" value="3"/>
</dbReference>
<evidence type="ECO:0000313" key="29">
    <source>
        <dbReference type="Proteomes" id="UP000736164"/>
    </source>
</evidence>
<dbReference type="SMART" id="SM00409">
    <property type="entry name" value="IG"/>
    <property type="match status" value="1"/>
</dbReference>
<feature type="non-terminal residue" evidence="28">
    <location>
        <position position="1"/>
    </location>
</feature>
<feature type="compositionally biased region" description="Polar residues" evidence="21">
    <location>
        <begin position="1631"/>
        <end position="1651"/>
    </location>
</feature>
<organism evidence="28 29">
    <name type="scientific">Atractosteus spatula</name>
    <name type="common">Alligator gar</name>
    <name type="synonym">Lepisosteus spatula</name>
    <dbReference type="NCBI Taxonomy" id="7917"/>
    <lineage>
        <taxon>Eukaryota</taxon>
        <taxon>Metazoa</taxon>
        <taxon>Chordata</taxon>
        <taxon>Craniata</taxon>
        <taxon>Vertebrata</taxon>
        <taxon>Euteleostomi</taxon>
        <taxon>Actinopterygii</taxon>
        <taxon>Neopterygii</taxon>
        <taxon>Holostei</taxon>
        <taxon>Semionotiformes</taxon>
        <taxon>Lepisosteidae</taxon>
        <taxon>Atractosteus</taxon>
    </lineage>
</organism>
<evidence type="ECO:0000256" key="8">
    <source>
        <dbReference type="ARBA" id="ARBA00022658"/>
    </source>
</evidence>
<dbReference type="PROSITE" id="PS50003">
    <property type="entry name" value="PH_DOMAIN"/>
    <property type="match status" value="2"/>
</dbReference>
<accession>A0A8J7THZ0</accession>
<dbReference type="InterPro" id="IPR058918">
    <property type="entry name" value="KALRN/TRIO-like_spectrin"/>
</dbReference>
<dbReference type="FunFam" id="1.20.58.60:FF:000032">
    <property type="entry name" value="Kalirin RhoGEF kinase b"/>
    <property type="match status" value="1"/>
</dbReference>
<dbReference type="SMART" id="SM00150">
    <property type="entry name" value="SPEC"/>
    <property type="match status" value="7"/>
</dbReference>
<dbReference type="InterPro" id="IPR018159">
    <property type="entry name" value="Spectrin/alpha-actinin"/>
</dbReference>
<protein>
    <recommendedName>
        <fullName evidence="3">non-specific serine/threonine protein kinase</fullName>
        <ecNumber evidence="3">2.7.11.1</ecNumber>
    </recommendedName>
</protein>
<evidence type="ECO:0000259" key="25">
    <source>
        <dbReference type="PROSITE" id="PS50011"/>
    </source>
</evidence>
<dbReference type="SMART" id="SM00326">
    <property type="entry name" value="SH3"/>
    <property type="match status" value="2"/>
</dbReference>
<dbReference type="PROSITE" id="PS50835">
    <property type="entry name" value="IG_LIKE"/>
    <property type="match status" value="1"/>
</dbReference>
<keyword evidence="7" id="KW-0597">Phosphoprotein</keyword>
<dbReference type="Pfam" id="PF00069">
    <property type="entry name" value="Pkinase"/>
    <property type="match status" value="1"/>
</dbReference>
<comment type="subcellular location">
    <subcellularLocation>
        <location evidence="1">Cytoplasm</location>
    </subcellularLocation>
</comment>
<feature type="domain" description="DH" evidence="24">
    <location>
        <begin position="1961"/>
        <end position="2136"/>
    </location>
</feature>
<evidence type="ECO:0000259" key="26">
    <source>
        <dbReference type="PROSITE" id="PS50191"/>
    </source>
</evidence>
<dbReference type="GO" id="GO:0004674">
    <property type="term" value="F:protein serine/threonine kinase activity"/>
    <property type="evidence" value="ECO:0007669"/>
    <property type="project" value="UniProtKB-KW"/>
</dbReference>
<dbReference type="FunFam" id="1.20.58.60:FF:000034">
    <property type="entry name" value="kalirin isoform X2"/>
    <property type="match status" value="1"/>
</dbReference>
<dbReference type="Gene3D" id="2.60.40.10">
    <property type="entry name" value="Immunoglobulins"/>
    <property type="match status" value="1"/>
</dbReference>
<evidence type="ECO:0000256" key="21">
    <source>
        <dbReference type="SAM" id="MobiDB-lite"/>
    </source>
</evidence>
<dbReference type="Gene3D" id="1.10.510.10">
    <property type="entry name" value="Transferase(Phosphotransferase) domain 1"/>
    <property type="match status" value="1"/>
</dbReference>
<keyword evidence="29" id="KW-1185">Reference proteome</keyword>
<dbReference type="SUPFAM" id="SSF48065">
    <property type="entry name" value="DBL homology domain (DH-domain)"/>
    <property type="match status" value="2"/>
</dbReference>
<sequence length="3179" mass="360940">STGGRDKRGGPILTFPARSNHDRIKQEDLRRLVQYLATVPSDDVCKRGFTVIIDMRGSKWDLIKPLLKTLQEAFPKQYIIIIKPDNFWQKQKTNFGSSKFTFETSMVSVEGLSKLVDPSQLTDDFEGSLEYNHDEWIELRVSLEEFIGSAVHLLSRLEELQEILAKKEFPVDVEGSRRLIDEHTQLKKKVLKAPVEELDREGQRLLQCIRCSDGFSGRNCIPGSADFQSVVPKIASLLDKLHSTRQHLHQMWHMRKLKLDQCFQLRLFEQDAEKMFDWISHNKELFLQSHTEIGVSYQHAVDLQTQHNHFAMNSMNAYVNINRIMSVASRLSEAGHYASQQIKQISAQLDQEWKSFAAALDERSTILAMSAVFHQKSEQFLSGVDAWCKMCSEGGLPSEMQDLELAIHHHQSLYEQVTQAYAEVSQDGKALLDVLQRPLSPGNSESLTATANYSKAVHCVLDVVHEVLHHQRRLESIWQHRKVRLHQRLQLCVFQQDVQQVMDWIENHGEAFLSKHTGVGKSLHRARALQKRHDDFEEVAQNTYTNADKLLEAAEQLAQTGECDPEEIYKAARHLEVRIQDFVRRVEQRKLLLDMSVSFHTHTKELWTWMEDLQKELLEDVCSDSVESVQELIKQFQQQQTATLEATLNVIKEGEDLIQQLRDSAMSSNKMPHNSSISHIESVLQQLDEAQGQMEELFHERKIKLDIFLQLRIFEQYTIEVTAELDAWNEDLLRQANDFNTEDLTLAEQRLQRHTERKLAMNNMTFEVIQQGQDLHQYIMEVQASGIELTCEKEVDLATQVQELLEFLHEKQHELDLSADQTQKRLEQCLQLRHLQAEVKQVLGWIRNGESMLSASLVNASSLSEAEQLQREHEQFQLAIEKTHQSALQVQQKAEVMLQAGHYDPDAIRACAEKVALHWQQLMLKMEDRLKLVNASVAFYKTSEQVCSVLESLEQEYRRDEDWCGGHDKLGASAETDHVIPLISKHLEQKEAFLKVLHGLIDEGKWIYAQDKQNRHQNSYKTKDNKINKNKYIAILNELLQRENRVLHFWTMKKRRLDQCQQYVVFERSAKQALDWIQETGEYYLSTHTSPGETCEKTQELLKEYGEFRISAKQIQEKVKLLIQLADSFVEKGHVHVNELKKWVTTVDKRYRDFSLRMGKYRSSLEKALGISSEDNKDLELDIIPASLTDPEVKLRDANHEVNEEKRKSARKKEFIMAELLQTEKAYVRDLHECLETYLWEMTSGVEEIPPGIINKEHVIFGNIQEIYDFHNNIFLKELEKYEQLPEDVGHCFVTWADKFHMYVTYCKNKPDSSQLILEHAGSFFDEIQQRHGLANSISSYLIKPVQRITKYQLLLKELLTCCEEGKGEIKDGLEVMLSVPKRANDAMHVSMLEGFDENLDVQGELILQDSFQVWDPKSLIRKGRDRHLFLFEISLVFSKEIKDSSGRTKYVFKNKLLNDSTGLACLFYRMRCDSRELEIDETAQCRRHSIVQTSGEYLTPEQMEEFQPLIRTPIHNVLETKVYILSCVKPAVALPVLQTSELGVTEHIEGDPCKFALWAGRTPSSDNKTVLKASSIEVKQEWIKNIREVIQERIIHLKGALKEPIHLPKTPAKQRNNSKRDTGEDADSQGDGSSQPDTISIASRTSQNTVDSDKLSGGCELTVVLQDFTAGCSSELSIQVGQTVELLERPSDRPGWCLVRTTDRTPPQEGLVPSSTLCISHSRSSVEMECFFPSGKDNYSVSAAENGGKSESVANLQPQTSMSSIQTSSPGPKRSGNTLKKWLTSPVRRLSSGKADSNVKKMPSKPKKRDSRKSLDLGSPKPGDNETTPQDDSADEGRKGIKDGIISGSLSKPSSGMQSGGEEEPDEESHTPLPPPMEIIKDGTSQEEKSSSLLTARHCSAEVPSAADLVSAIEKLVKSKLTLESGSYPSFSSMNPPETRQTTVQPRNPEEEQKAKALRGRMFVLNELVQTEKDYVKDLGIVVEGFMKRIEDKGVPEDMKGKDKIVFGNIHQIYDWHKDFFLGELEKCLQDHDRLAELFIKHERRLHMYVVYCQNKPRSEYVVAEYDAYFEEVQQEISQRLTISDFLIKPIQRITKYQLLLKDFLKYSEKAGMDCQDIEKAVELMFLVPKRCNDMMNLGRLQGFEGKLTAQGKLLQQDTFFVTEQDTGVLSRSKERRVFLFEQIVIFSELLRKGSATPGYQFKKSIKASSSSHTPNKMMSYLTLDENVDNDPCKFVLYCRGSSERFTLQAANPDIKQAWVQDISQVLDTQRDFLNGDRKRGQSRGVKSEWVQRDYCSFKFSPFIGSFISHLSAPILTSHLLIGLSFCPLLPPLTPPPSQPLFSRYFTFAYCPVSLTPEEGSTAETLCSLSSFFQHGINLLLVPLQPTHADAATHSESCLWHCSRAYVRNWVGPLGGSPHLGTCILHILMTKSLNWLHLESWNAPVIQKGKRSFQTGSSGLLGNAYLANRNCPSRVIAAATTKLASPYHAIQKGIFHRPAALQSPIEYQKKETGTHSLTRNQSGIRIPQSNSRPHSSASVGPEKPPMSGRNPTALPLKLSTSNGSPCYDQHRHAERYDPSKVSTVAFKFGNGVGVCMGKDVSRDTVYSSNCFLLVCVFVCVFLFYQNDVAGCNGMSSTMMVTQDYNALKENEICVIQGEMVQVLATNQQNMYLVYRPANNHSPAAEGWVPGNILGPVNKAFIESAEGSIKKSLSWHTLRMRKRAEKESSGKGEAKVENGLRKPKEILSNKVTVKLLNPNFIQEVAPEFLIPLADVTCAFGETVVLCCKVCGRPKPNITLKGPDQNLVVNNSRFTIDIRDTGDILLKICNLMPQDTGIYTCVAVNDHGTSSSSASIKVQDSSYDGTDIHWKDNFESAYTELSEIGRGRFSVVKKCVHKATKREVAVKFVSKKMKKKDQVAHEADILRRLQHPQLLTLCDTYESAGSFMLVLQLLADGRLLDYLVSHDELMEEKVAFYVRDTLEAVQYLHSCRVAHLDLKPENLLVDLHIPVPRVNIIDFGEAIQITNHFYVHQLLGNPEFAAPELIQGTPVALSTDIWNIGVLAYVMLSGVSPFLDESLEETCMNICRLDFSFPDEFFSGVNQAARDFITSLLQGDHRKRPTAATCLQHPWLHSHSSEYSKTPLDTSRLASFVERRKQQNDVRPLTNVKSLVSSSMGRTL</sequence>
<evidence type="ECO:0000313" key="28">
    <source>
        <dbReference type="EMBL" id="MBN3323958.1"/>
    </source>
</evidence>
<dbReference type="FunFam" id="1.20.900.10:FF:000008">
    <property type="entry name" value="rho guanine nucleotide exchange factor 25"/>
    <property type="match status" value="1"/>
</dbReference>
<dbReference type="InterPro" id="IPR003599">
    <property type="entry name" value="Ig_sub"/>
</dbReference>
<feature type="domain" description="SH3" evidence="22">
    <location>
        <begin position="2634"/>
        <end position="2699"/>
    </location>
</feature>
<gene>
    <name evidence="28" type="primary">Kalrn</name>
    <name evidence="28" type="ORF">GTO95_0003042</name>
</gene>
<keyword evidence="11 19" id="KW-0547">Nucleotide-binding</keyword>
<dbReference type="Pfam" id="PF00435">
    <property type="entry name" value="Spectrin"/>
    <property type="match status" value="4"/>
</dbReference>
<evidence type="ECO:0000256" key="13">
    <source>
        <dbReference type="ARBA" id="ARBA00022840"/>
    </source>
</evidence>
<reference evidence="28" key="1">
    <citation type="journal article" date="2021" name="Cell">
        <title>Tracing the genetic footprints of vertebrate landing in non-teleost ray-finned fishes.</title>
        <authorList>
            <person name="Bi X."/>
            <person name="Wang K."/>
            <person name="Yang L."/>
            <person name="Pan H."/>
            <person name="Jiang H."/>
            <person name="Wei Q."/>
            <person name="Fang M."/>
            <person name="Yu H."/>
            <person name="Zhu C."/>
            <person name="Cai Y."/>
            <person name="He Y."/>
            <person name="Gan X."/>
            <person name="Zeng H."/>
            <person name="Yu D."/>
            <person name="Zhu Y."/>
            <person name="Jiang H."/>
            <person name="Qiu Q."/>
            <person name="Yang H."/>
            <person name="Zhang Y.E."/>
            <person name="Wang W."/>
            <person name="Zhu M."/>
            <person name="He S."/>
            <person name="Zhang G."/>
        </authorList>
    </citation>
    <scope>NUCLEOTIDE SEQUENCE</scope>
    <source>
        <strain evidence="28">Allg_001</strain>
    </source>
</reference>
<evidence type="ECO:0000256" key="10">
    <source>
        <dbReference type="ARBA" id="ARBA00022737"/>
    </source>
</evidence>
<dbReference type="InterPro" id="IPR055251">
    <property type="entry name" value="SOS1_NGEF_PH"/>
</dbReference>
<dbReference type="InterPro" id="IPR001251">
    <property type="entry name" value="CRAL-TRIO_dom"/>
</dbReference>
<feature type="domain" description="DH" evidence="24">
    <location>
        <begin position="1212"/>
        <end position="1387"/>
    </location>
</feature>